<dbReference type="CDD" id="cd00130">
    <property type="entry name" value="PAS"/>
    <property type="match status" value="1"/>
</dbReference>
<keyword evidence="5" id="KW-0804">Transcription</keyword>
<dbReference type="SUPFAM" id="SSF46689">
    <property type="entry name" value="Homeodomain-like"/>
    <property type="match status" value="1"/>
</dbReference>
<dbReference type="InterPro" id="IPR025944">
    <property type="entry name" value="Sigma_54_int_dom_CS"/>
</dbReference>
<evidence type="ECO:0000259" key="8">
    <source>
        <dbReference type="PROSITE" id="PS50112"/>
    </source>
</evidence>
<dbReference type="Pfam" id="PF00158">
    <property type="entry name" value="Sigma54_activat"/>
    <property type="match status" value="1"/>
</dbReference>
<evidence type="ECO:0000256" key="1">
    <source>
        <dbReference type="ARBA" id="ARBA00022741"/>
    </source>
</evidence>
<dbReference type="PROSITE" id="PS50045">
    <property type="entry name" value="SIGMA54_INTERACT_4"/>
    <property type="match status" value="1"/>
</dbReference>
<dbReference type="PROSITE" id="PS00688">
    <property type="entry name" value="SIGMA54_INTERACT_3"/>
    <property type="match status" value="1"/>
</dbReference>
<evidence type="ECO:0000256" key="6">
    <source>
        <dbReference type="SAM" id="MobiDB-lite"/>
    </source>
</evidence>
<dbReference type="Proteomes" id="UP001519289">
    <property type="component" value="Unassembled WGS sequence"/>
</dbReference>
<dbReference type="InterPro" id="IPR003593">
    <property type="entry name" value="AAA+_ATPase"/>
</dbReference>
<dbReference type="SUPFAM" id="SSF55785">
    <property type="entry name" value="PYP-like sensor domain (PAS domain)"/>
    <property type="match status" value="1"/>
</dbReference>
<dbReference type="Gene3D" id="3.40.50.300">
    <property type="entry name" value="P-loop containing nucleotide triphosphate hydrolases"/>
    <property type="match status" value="1"/>
</dbReference>
<evidence type="ECO:0000313" key="9">
    <source>
        <dbReference type="EMBL" id="MBP2017480.1"/>
    </source>
</evidence>
<comment type="caution">
    <text evidence="9">The sequence shown here is derived from an EMBL/GenBank/DDBJ whole genome shotgun (WGS) entry which is preliminary data.</text>
</comment>
<dbReference type="SMART" id="SM00382">
    <property type="entry name" value="AAA"/>
    <property type="match status" value="1"/>
</dbReference>
<organism evidence="9 10">
    <name type="scientific">Symbiobacterium terraclitae</name>
    <dbReference type="NCBI Taxonomy" id="557451"/>
    <lineage>
        <taxon>Bacteria</taxon>
        <taxon>Bacillati</taxon>
        <taxon>Bacillota</taxon>
        <taxon>Clostridia</taxon>
        <taxon>Eubacteriales</taxon>
        <taxon>Symbiobacteriaceae</taxon>
        <taxon>Symbiobacterium</taxon>
    </lineage>
</organism>
<feature type="compositionally biased region" description="Low complexity" evidence="6">
    <location>
        <begin position="406"/>
        <end position="421"/>
    </location>
</feature>
<dbReference type="InterPro" id="IPR035965">
    <property type="entry name" value="PAS-like_dom_sf"/>
</dbReference>
<dbReference type="SUPFAM" id="SSF52540">
    <property type="entry name" value="P-loop containing nucleoside triphosphate hydrolases"/>
    <property type="match status" value="1"/>
</dbReference>
<evidence type="ECO:0000259" key="7">
    <source>
        <dbReference type="PROSITE" id="PS50045"/>
    </source>
</evidence>
<dbReference type="RefSeq" id="WP_209465626.1">
    <property type="nucleotide sequence ID" value="NZ_JAGGLG010000005.1"/>
</dbReference>
<proteinExistence type="predicted"/>
<evidence type="ECO:0000256" key="4">
    <source>
        <dbReference type="ARBA" id="ARBA00023125"/>
    </source>
</evidence>
<dbReference type="InterPro" id="IPR009057">
    <property type="entry name" value="Homeodomain-like_sf"/>
</dbReference>
<protein>
    <submittedName>
        <fullName evidence="9">PAS domain S-box-containing protein</fullName>
    </submittedName>
</protein>
<dbReference type="InterPro" id="IPR027417">
    <property type="entry name" value="P-loop_NTPase"/>
</dbReference>
<evidence type="ECO:0000256" key="3">
    <source>
        <dbReference type="ARBA" id="ARBA00023015"/>
    </source>
</evidence>
<dbReference type="Gene3D" id="1.10.8.60">
    <property type="match status" value="1"/>
</dbReference>
<keyword evidence="10" id="KW-1185">Reference proteome</keyword>
<feature type="region of interest" description="Disordered" evidence="6">
    <location>
        <begin position="401"/>
        <end position="421"/>
    </location>
</feature>
<dbReference type="InterPro" id="IPR013656">
    <property type="entry name" value="PAS_4"/>
</dbReference>
<dbReference type="InterPro" id="IPR002197">
    <property type="entry name" value="HTH_Fis"/>
</dbReference>
<evidence type="ECO:0000256" key="5">
    <source>
        <dbReference type="ARBA" id="ARBA00023163"/>
    </source>
</evidence>
<dbReference type="Gene3D" id="3.30.450.20">
    <property type="entry name" value="PAS domain"/>
    <property type="match status" value="1"/>
</dbReference>
<evidence type="ECO:0000313" key="10">
    <source>
        <dbReference type="Proteomes" id="UP001519289"/>
    </source>
</evidence>
<gene>
    <name evidence="9" type="ORF">J2Z79_000863</name>
</gene>
<dbReference type="EMBL" id="JAGGLG010000005">
    <property type="protein sequence ID" value="MBP2017480.1"/>
    <property type="molecule type" value="Genomic_DNA"/>
</dbReference>
<dbReference type="PRINTS" id="PR01590">
    <property type="entry name" value="HTHFIS"/>
</dbReference>
<keyword evidence="4" id="KW-0238">DNA-binding</keyword>
<dbReference type="PANTHER" id="PTHR32071:SF57">
    <property type="entry name" value="C4-DICARBOXYLATE TRANSPORT TRANSCRIPTIONAL REGULATORY PROTEIN DCTD"/>
    <property type="match status" value="1"/>
</dbReference>
<reference evidence="9 10" key="1">
    <citation type="submission" date="2021-03" db="EMBL/GenBank/DDBJ databases">
        <title>Genomic Encyclopedia of Type Strains, Phase IV (KMG-IV): sequencing the most valuable type-strain genomes for metagenomic binning, comparative biology and taxonomic classification.</title>
        <authorList>
            <person name="Goeker M."/>
        </authorList>
    </citation>
    <scope>NUCLEOTIDE SEQUENCE [LARGE SCALE GENOMIC DNA]</scope>
    <source>
        <strain evidence="9 10">DSM 27138</strain>
    </source>
</reference>
<dbReference type="Pfam" id="PF08448">
    <property type="entry name" value="PAS_4"/>
    <property type="match status" value="1"/>
</dbReference>
<dbReference type="SMART" id="SM00091">
    <property type="entry name" value="PAS"/>
    <property type="match status" value="1"/>
</dbReference>
<keyword evidence="3" id="KW-0805">Transcription regulation</keyword>
<dbReference type="NCBIfam" id="TIGR00229">
    <property type="entry name" value="sensory_box"/>
    <property type="match status" value="1"/>
</dbReference>
<keyword evidence="1" id="KW-0547">Nucleotide-binding</keyword>
<dbReference type="PROSITE" id="PS00676">
    <property type="entry name" value="SIGMA54_INTERACT_2"/>
    <property type="match status" value="1"/>
</dbReference>
<dbReference type="Pfam" id="PF02954">
    <property type="entry name" value="HTH_8"/>
    <property type="match status" value="1"/>
</dbReference>
<dbReference type="PROSITE" id="PS50112">
    <property type="entry name" value="PAS"/>
    <property type="match status" value="1"/>
</dbReference>
<dbReference type="Gene3D" id="1.10.10.60">
    <property type="entry name" value="Homeodomain-like"/>
    <property type="match status" value="1"/>
</dbReference>
<keyword evidence="2" id="KW-0067">ATP-binding</keyword>
<feature type="domain" description="PAS" evidence="8">
    <location>
        <begin position="6"/>
        <end position="59"/>
    </location>
</feature>
<dbReference type="CDD" id="cd00009">
    <property type="entry name" value="AAA"/>
    <property type="match status" value="1"/>
</dbReference>
<dbReference type="InterPro" id="IPR002078">
    <property type="entry name" value="Sigma_54_int"/>
</dbReference>
<dbReference type="InterPro" id="IPR058031">
    <property type="entry name" value="AAA_lid_NorR"/>
</dbReference>
<dbReference type="InterPro" id="IPR000014">
    <property type="entry name" value="PAS"/>
</dbReference>
<feature type="domain" description="Sigma-54 factor interaction" evidence="7">
    <location>
        <begin position="151"/>
        <end position="381"/>
    </location>
</feature>
<name>A0ABS4JPP2_9FIRM</name>
<evidence type="ECO:0000256" key="2">
    <source>
        <dbReference type="ARBA" id="ARBA00022840"/>
    </source>
</evidence>
<dbReference type="PANTHER" id="PTHR32071">
    <property type="entry name" value="TRANSCRIPTIONAL REGULATORY PROTEIN"/>
    <property type="match status" value="1"/>
</dbReference>
<dbReference type="InterPro" id="IPR025943">
    <property type="entry name" value="Sigma_54_int_dom_ATP-bd_2"/>
</dbReference>
<sequence>MGRDLLSASVRPLLDLIDLAVTIVDAEGRVVAWNARAERLYGIAARDILGREITGFFTPASLMVRRVLETGQRVEWTYHQPRPGIFVLVSAAPVLQDGKMAGAMAVERDVTDLVELSGELTRARGQVAALEQRLSAPPVPAPPAADPFHAIKGRHPAIRKAVHLASLVATTDATTLIRGESGVGKELFARAIHQASRRRDGPFVVLNCGAIPVTLLESELFGYAPGAFTGASPKGQGGKLELAHGGTLFLDEVGELPPEAQVKLLRFLEDRKFYRVGGSVPISVDVRVVVATNRDLEDLVRQGRYRDDLYWRLNVFTLDIPPLRERKEDIAELVQRFLHEFCVRYDRQPVDVHPAVIQALMEHPWPGNVRELRNAVERMVILATDGAVGPELLPAILGSGRREEPAAGAPAPAGPALSAPPGEREEILSALAATRHNRSAAARLLGISRGTLYNRMRRLGLMTGPDPTPAQSP</sequence>
<dbReference type="Pfam" id="PF25601">
    <property type="entry name" value="AAA_lid_14"/>
    <property type="match status" value="1"/>
</dbReference>
<accession>A0ABS4JPP2</accession>